<dbReference type="PANTHER" id="PTHR43132">
    <property type="entry name" value="ARSENICAL RESISTANCE OPERON REPRESSOR ARSR-RELATED"/>
    <property type="match status" value="1"/>
</dbReference>
<protein>
    <submittedName>
        <fullName evidence="5">Winged helix-turn-helix domain-containing protein</fullName>
    </submittedName>
</protein>
<dbReference type="RefSeq" id="WP_344592522.1">
    <property type="nucleotide sequence ID" value="NZ_BAAARW010000020.1"/>
</dbReference>
<dbReference type="InterPro" id="IPR011991">
    <property type="entry name" value="ArsR-like_HTH"/>
</dbReference>
<evidence type="ECO:0000313" key="6">
    <source>
        <dbReference type="Proteomes" id="UP001501231"/>
    </source>
</evidence>
<evidence type="ECO:0000313" key="5">
    <source>
        <dbReference type="EMBL" id="GAA2432924.1"/>
    </source>
</evidence>
<dbReference type="InterPro" id="IPR036390">
    <property type="entry name" value="WH_DNA-bd_sf"/>
</dbReference>
<dbReference type="CDD" id="cd00090">
    <property type="entry name" value="HTH_ARSR"/>
    <property type="match status" value="1"/>
</dbReference>
<feature type="domain" description="HTH arsR-type" evidence="4">
    <location>
        <begin position="245"/>
        <end position="319"/>
    </location>
</feature>
<dbReference type="SMART" id="SM00418">
    <property type="entry name" value="HTH_ARSR"/>
    <property type="match status" value="1"/>
</dbReference>
<proteinExistence type="predicted"/>
<dbReference type="Proteomes" id="UP001501231">
    <property type="component" value="Unassembled WGS sequence"/>
</dbReference>
<dbReference type="Pfam" id="PF01022">
    <property type="entry name" value="HTH_5"/>
    <property type="match status" value="1"/>
</dbReference>
<evidence type="ECO:0000259" key="4">
    <source>
        <dbReference type="SMART" id="SM00418"/>
    </source>
</evidence>
<comment type="caution">
    <text evidence="5">The sequence shown here is derived from an EMBL/GenBank/DDBJ whole genome shotgun (WGS) entry which is preliminary data.</text>
</comment>
<sequence length="320" mass="35216">MGFWQVDSDTLARSRFVISPLAETVACLKALERGTDAHPGDWVGTRLPAYRERLAADPITALIVKAALGRRWNADFLTPPPSGEAEPTFHEELERVLETPPEVCRAHLVMALERPLPDRLRRHDIAERAAGLLEWIWTETVLPDWPRRRRILEADIVARTRGMGRDGWAAVLDDLRPGTRWLGGGRLQINVHDYPPRDISGSRLFLVPVTPRFGWVAWDEPCRYAVVYPCAGVLAEAGRAAAPAALGRLLGAGRATVLVLLEEPKSTTQLVALTGQALGSVGRHLKVLLDAGLVGRRRAGRSVLYYRTDAGDVLVRAGSC</sequence>
<name>A0ABP5WTR3_9ACTN</name>
<keyword evidence="3" id="KW-0804">Transcription</keyword>
<evidence type="ECO:0000256" key="1">
    <source>
        <dbReference type="ARBA" id="ARBA00023015"/>
    </source>
</evidence>
<keyword evidence="2" id="KW-0238">DNA-binding</keyword>
<reference evidence="6" key="1">
    <citation type="journal article" date="2019" name="Int. J. Syst. Evol. Microbiol.">
        <title>The Global Catalogue of Microorganisms (GCM) 10K type strain sequencing project: providing services to taxonomists for standard genome sequencing and annotation.</title>
        <authorList>
            <consortium name="The Broad Institute Genomics Platform"/>
            <consortium name="The Broad Institute Genome Sequencing Center for Infectious Disease"/>
            <person name="Wu L."/>
            <person name="Ma J."/>
        </authorList>
    </citation>
    <scope>NUCLEOTIDE SEQUENCE [LARGE SCALE GENOMIC DNA]</scope>
    <source>
        <strain evidence="6">JCM 3325</strain>
    </source>
</reference>
<keyword evidence="1" id="KW-0805">Transcription regulation</keyword>
<evidence type="ECO:0000256" key="3">
    <source>
        <dbReference type="ARBA" id="ARBA00023163"/>
    </source>
</evidence>
<dbReference type="InterPro" id="IPR051011">
    <property type="entry name" value="Metal_resp_trans_reg"/>
</dbReference>
<organism evidence="5 6">
    <name type="scientific">Actinomadura vinacea</name>
    <dbReference type="NCBI Taxonomy" id="115336"/>
    <lineage>
        <taxon>Bacteria</taxon>
        <taxon>Bacillati</taxon>
        <taxon>Actinomycetota</taxon>
        <taxon>Actinomycetes</taxon>
        <taxon>Streptosporangiales</taxon>
        <taxon>Thermomonosporaceae</taxon>
        <taxon>Actinomadura</taxon>
    </lineage>
</organism>
<dbReference type="SUPFAM" id="SSF46785">
    <property type="entry name" value="Winged helix' DNA-binding domain"/>
    <property type="match status" value="1"/>
</dbReference>
<dbReference type="PANTHER" id="PTHR43132:SF6">
    <property type="entry name" value="HTH-TYPE TRANSCRIPTIONAL REPRESSOR CZRA"/>
    <property type="match status" value="1"/>
</dbReference>
<gene>
    <name evidence="5" type="ORF">GCM10010191_53660</name>
</gene>
<dbReference type="InterPro" id="IPR001845">
    <property type="entry name" value="HTH_ArsR_DNA-bd_dom"/>
</dbReference>
<accession>A0ABP5WTR3</accession>
<dbReference type="Gene3D" id="1.10.10.10">
    <property type="entry name" value="Winged helix-like DNA-binding domain superfamily/Winged helix DNA-binding domain"/>
    <property type="match status" value="1"/>
</dbReference>
<keyword evidence="6" id="KW-1185">Reference proteome</keyword>
<dbReference type="EMBL" id="BAAARW010000020">
    <property type="protein sequence ID" value="GAA2432924.1"/>
    <property type="molecule type" value="Genomic_DNA"/>
</dbReference>
<evidence type="ECO:0000256" key="2">
    <source>
        <dbReference type="ARBA" id="ARBA00023125"/>
    </source>
</evidence>
<dbReference type="InterPro" id="IPR036388">
    <property type="entry name" value="WH-like_DNA-bd_sf"/>
</dbReference>